<reference evidence="2" key="1">
    <citation type="submission" date="2016-02" db="EMBL/GenBank/DDBJ databases">
        <title>Draft Genome Sequence of Sporotomaculum syntrophicum Strain FB, a Syntrophic Benzoate Degrader.</title>
        <authorList>
            <person name="Nobu M.K."/>
            <person name="Narihiro T."/>
            <person name="Qiu Y.-L."/>
            <person name="Ohashi A."/>
            <person name="Liu W.-T."/>
            <person name="Yuji S."/>
        </authorList>
    </citation>
    <scope>NUCLEOTIDE SEQUENCE</scope>
    <source>
        <strain evidence="2">FB</strain>
    </source>
</reference>
<evidence type="ECO:0000313" key="2">
    <source>
        <dbReference type="EMBL" id="KAF1086389.1"/>
    </source>
</evidence>
<evidence type="ECO:0000313" key="3">
    <source>
        <dbReference type="Proteomes" id="UP000798488"/>
    </source>
</evidence>
<proteinExistence type="predicted"/>
<name>A0A9D2WS60_9FIRM</name>
<organism evidence="2 3">
    <name type="scientific">Sporotomaculum syntrophicum</name>
    <dbReference type="NCBI Taxonomy" id="182264"/>
    <lineage>
        <taxon>Bacteria</taxon>
        <taxon>Bacillati</taxon>
        <taxon>Bacillota</taxon>
        <taxon>Clostridia</taxon>
        <taxon>Eubacteriales</taxon>
        <taxon>Desulfallaceae</taxon>
        <taxon>Sporotomaculum</taxon>
    </lineage>
</organism>
<evidence type="ECO:0000259" key="1">
    <source>
        <dbReference type="Pfam" id="PF20797"/>
    </source>
</evidence>
<accession>A0A9D2WS60</accession>
<comment type="caution">
    <text evidence="2">The sequence shown here is derived from an EMBL/GenBank/DDBJ whole genome shotgun (WGS) entry which is preliminary data.</text>
</comment>
<gene>
    <name evidence="2" type="ORF">SPSYN_00107</name>
</gene>
<protein>
    <recommendedName>
        <fullName evidence="1">HepT-like domain-containing protein</fullName>
    </recommendedName>
</protein>
<dbReference type="RefSeq" id="WP_161820552.1">
    <property type="nucleotide sequence ID" value="NZ_LSRS01000001.1"/>
</dbReference>
<dbReference type="OrthoDB" id="9792853at2"/>
<dbReference type="AlphaFoldDB" id="A0A9D2WS60"/>
<dbReference type="EMBL" id="LSRS01000001">
    <property type="protein sequence ID" value="KAF1086389.1"/>
    <property type="molecule type" value="Genomic_DNA"/>
</dbReference>
<dbReference type="InterPro" id="IPR048769">
    <property type="entry name" value="HepT-like_dom"/>
</dbReference>
<keyword evidence="3" id="KW-1185">Reference proteome</keyword>
<dbReference type="Proteomes" id="UP000798488">
    <property type="component" value="Unassembled WGS sequence"/>
</dbReference>
<feature type="domain" description="HepT-like" evidence="1">
    <location>
        <begin position="3"/>
        <end position="110"/>
    </location>
</feature>
<dbReference type="Pfam" id="PF20797">
    <property type="entry name" value="HepT-like_2"/>
    <property type="match status" value="1"/>
</dbReference>
<sequence length="117" mass="13847">MGAYASILHDFYSRIEKIFTSIAREIDQVVPKSEGWHRELLEQMVLNIPSKRPAVINSHLAEQLQQYLGFRHRFRNLYGYELEWARMETLVDELVPTFKEFKDSLESFLDLLPEMQG</sequence>